<accession>A0A6G5QAV7</accession>
<keyword evidence="2" id="KW-1185">Reference proteome</keyword>
<organism evidence="1 2">
    <name type="scientific">Pseudomonas phage KP1</name>
    <dbReference type="NCBI Taxonomy" id="2562463"/>
    <lineage>
        <taxon>Viruses</taxon>
        <taxon>Duplodnaviria</taxon>
        <taxon>Heunggongvirae</taxon>
        <taxon>Uroviricota</taxon>
        <taxon>Caudoviricetes</taxon>
        <taxon>Jondennisvirinae</taxon>
        <taxon>Kipunavirus</taxon>
        <taxon>Kipunavirus KP1</taxon>
    </lineage>
</organism>
<evidence type="ECO:0000313" key="1">
    <source>
        <dbReference type="EMBL" id="QBZ71730.1"/>
    </source>
</evidence>
<proteinExistence type="predicted"/>
<dbReference type="Proteomes" id="UP000503152">
    <property type="component" value="Segment"/>
</dbReference>
<reference evidence="1 2" key="1">
    <citation type="submission" date="2019-02" db="EMBL/GenBank/DDBJ databases">
        <title>Novel Pseudomonas phage from tap water.</title>
        <authorList>
            <person name="Petrzik K."/>
            <person name="Koloniuk I."/>
            <person name="Lukavsky J."/>
        </authorList>
    </citation>
    <scope>NUCLEOTIDE SEQUENCE [LARGE SCALE GENOMIC DNA]</scope>
</reference>
<evidence type="ECO:0008006" key="3">
    <source>
        <dbReference type="Google" id="ProtNLM"/>
    </source>
</evidence>
<sequence length="310" mass="32678">MAYYNGTAATFADLKTAIEAAAVANGYTLTSDVLNKGGCFFKLVAVQVPWPSLKLTSGTGQSGSALTGASPTAATIAGFQVNPMSFPISYEIHVFANPDELYCFINYNSDFYQQISFGKSNVPGIGGTGAWLSGCYNGNISQASQNGAVCYFSASSGDWGPGASNSNNILAGLFTEQAVNVGVGPSQIHCGLDSVAWRNTGITSNLTGLTGREYCASLIGALPNVFNQSTVLLPIKAIARRASGLKTIVANLKNSRYCRIDNLNPGAIVVYGSDQWKIYPMYRKNITERNGLSTGAQHSGTFGFAIKYTG</sequence>
<protein>
    <recommendedName>
        <fullName evidence="3">Virion structural protein</fullName>
    </recommendedName>
</protein>
<dbReference type="RefSeq" id="YP_010597318.1">
    <property type="nucleotide sequence ID" value="NC_069740.1"/>
</dbReference>
<name>A0A6G5QAV7_9CAUD</name>
<evidence type="ECO:0000313" key="2">
    <source>
        <dbReference type="Proteomes" id="UP000503152"/>
    </source>
</evidence>
<dbReference type="EMBL" id="MK574078">
    <property type="protein sequence ID" value="QBZ71730.1"/>
    <property type="molecule type" value="Genomic_DNA"/>
</dbReference>
<dbReference type="KEGG" id="vg:77608972"/>
<dbReference type="GeneID" id="77608972"/>